<dbReference type="PROSITE" id="PS00746">
    <property type="entry name" value="NIFH_FRXC_1"/>
    <property type="match status" value="1"/>
</dbReference>
<dbReference type="GO" id="GO:0051539">
    <property type="term" value="F:4 iron, 4 sulfur cluster binding"/>
    <property type="evidence" value="ECO:0007669"/>
    <property type="project" value="UniProtKB-KW"/>
</dbReference>
<dbReference type="EMBL" id="CP011266">
    <property type="protein sequence ID" value="ALT69157.1"/>
    <property type="molecule type" value="Genomic_DNA"/>
</dbReference>
<comment type="similarity">
    <text evidence="2 8">Belongs to the NifH/BchL/ChlL family.</text>
</comment>
<dbReference type="NCBIfam" id="NF009702">
    <property type="entry name" value="PRK13231.1"/>
    <property type="match status" value="1"/>
</dbReference>
<gene>
    <name evidence="9" type="ORF">sm9_1376</name>
</gene>
<evidence type="ECO:0000313" key="9">
    <source>
        <dbReference type="EMBL" id="ALT69157.1"/>
    </source>
</evidence>
<dbReference type="PANTHER" id="PTHR42864">
    <property type="entry name" value="LIGHT-INDEPENDENT PROTOCHLOROPHYLLIDE REDUCTASE IRON-SULFUR ATP-BINDING PROTEIN"/>
    <property type="match status" value="1"/>
</dbReference>
<dbReference type="KEGG" id="mmil:sm9_1376"/>
<accession>A0A0U2SJU2</accession>
<dbReference type="PATRIC" id="fig|230361.4.peg.1420"/>
<dbReference type="PIRSF" id="PIRSF000363">
    <property type="entry name" value="Nitrogenase_iron"/>
    <property type="match status" value="1"/>
</dbReference>
<dbReference type="GO" id="GO:0005524">
    <property type="term" value="F:ATP binding"/>
    <property type="evidence" value="ECO:0007669"/>
    <property type="project" value="UniProtKB-KW"/>
</dbReference>
<keyword evidence="6 8" id="KW-0408">Iron</keyword>
<keyword evidence="5 8" id="KW-0067">ATP-binding</keyword>
<dbReference type="CDD" id="cd02040">
    <property type="entry name" value="NifH"/>
    <property type="match status" value="1"/>
</dbReference>
<dbReference type="GO" id="GO:0046872">
    <property type="term" value="F:metal ion binding"/>
    <property type="evidence" value="ECO:0007669"/>
    <property type="project" value="UniProtKB-KW"/>
</dbReference>
<proteinExistence type="inferred from homology"/>
<dbReference type="Gene3D" id="3.40.50.300">
    <property type="entry name" value="P-loop containing nucleotide triphosphate hydrolases"/>
    <property type="match status" value="1"/>
</dbReference>
<dbReference type="Proteomes" id="UP000067738">
    <property type="component" value="Chromosome"/>
</dbReference>
<dbReference type="RefSeq" id="WP_058739410.1">
    <property type="nucleotide sequence ID" value="NZ_CP011266.1"/>
</dbReference>
<dbReference type="InterPro" id="IPR030655">
    <property type="entry name" value="NifH/chlL_CS"/>
</dbReference>
<dbReference type="PROSITE" id="PS51026">
    <property type="entry name" value="NIFH_FRXC_3"/>
    <property type="match status" value="1"/>
</dbReference>
<keyword evidence="8" id="KW-0560">Oxidoreductase</keyword>
<evidence type="ECO:0000256" key="8">
    <source>
        <dbReference type="RuleBase" id="RU003688"/>
    </source>
</evidence>
<dbReference type="PRINTS" id="PR00091">
    <property type="entry name" value="NITROGNASEII"/>
</dbReference>
<evidence type="ECO:0000256" key="4">
    <source>
        <dbReference type="ARBA" id="ARBA00022741"/>
    </source>
</evidence>
<evidence type="ECO:0000256" key="2">
    <source>
        <dbReference type="ARBA" id="ARBA00005504"/>
    </source>
</evidence>
<keyword evidence="3 8" id="KW-0479">Metal-binding</keyword>
<dbReference type="AlphaFoldDB" id="A0A0U2SJU2"/>
<dbReference type="PANTHER" id="PTHR42864:SF2">
    <property type="entry name" value="LIGHT-INDEPENDENT PROTOCHLOROPHYLLIDE REDUCTASE IRON-SULFUR ATP-BINDING PROTEIN"/>
    <property type="match status" value="1"/>
</dbReference>
<sequence>MIKKIAIYGKGGIGKSTTVANLSATWASDDLKCLVIGCDPKADTTRTLYGQRIPTVVNTLKDNRNPERDDLVFKGFKDILCVESGGPEPGVGCAGRGVIVAMKRLEKLDIFEEDLDVVVYDVLGDVVCGGFSVPLRENYADEVLIVTSGEYMSLYAANNIVRGVKKLKGNLSGIICNCRNVENEEEIVNAFAEKIGTHVIGTIHRSNLIQDAELDAKTVVEKYPESEEAGEYSKLASNIMDNENISIPEPMDDEEFEEFFKSFI</sequence>
<reference evidence="9 10" key="1">
    <citation type="submission" date="2015-04" db="EMBL/GenBank/DDBJ databases">
        <title>The complete genome sequence of the rumen methanogen Methanobrevibacter millerae SM9.</title>
        <authorList>
            <person name="Leahy S.C."/>
            <person name="Kelly W.J."/>
            <person name="Pacheco D.M."/>
            <person name="Li D."/>
            <person name="Altermann E."/>
            <person name="Attwood G.T."/>
        </authorList>
    </citation>
    <scope>NUCLEOTIDE SEQUENCE [LARGE SCALE GENOMIC DNA]</scope>
    <source>
        <strain evidence="9 10">SM9</strain>
    </source>
</reference>
<keyword evidence="10" id="KW-1185">Reference proteome</keyword>
<evidence type="ECO:0000256" key="3">
    <source>
        <dbReference type="ARBA" id="ARBA00022723"/>
    </source>
</evidence>
<evidence type="ECO:0000256" key="5">
    <source>
        <dbReference type="ARBA" id="ARBA00022840"/>
    </source>
</evidence>
<dbReference type="Pfam" id="PF00142">
    <property type="entry name" value="Fer4_NifH"/>
    <property type="match status" value="1"/>
</dbReference>
<evidence type="ECO:0000256" key="6">
    <source>
        <dbReference type="ARBA" id="ARBA00023004"/>
    </source>
</evidence>
<dbReference type="GeneID" id="26736324"/>
<comment type="cofactor">
    <cofactor evidence="1">
        <name>[4Fe-4S] cluster</name>
        <dbReference type="ChEBI" id="CHEBI:49883"/>
    </cofactor>
</comment>
<dbReference type="OrthoDB" id="145464at2157"/>
<protein>
    <submittedName>
        <fullName evidence="9">4Fe-4S iron sulfur cluster binding protein NifH/FrxC family</fullName>
    </submittedName>
</protein>
<evidence type="ECO:0000256" key="1">
    <source>
        <dbReference type="ARBA" id="ARBA00001966"/>
    </source>
</evidence>
<organism evidence="9 10">
    <name type="scientific">Methanobrevibacter millerae</name>
    <dbReference type="NCBI Taxonomy" id="230361"/>
    <lineage>
        <taxon>Archaea</taxon>
        <taxon>Methanobacteriati</taxon>
        <taxon>Methanobacteriota</taxon>
        <taxon>Methanomada group</taxon>
        <taxon>Methanobacteria</taxon>
        <taxon>Methanobacteriales</taxon>
        <taxon>Methanobacteriaceae</taxon>
        <taxon>Methanobrevibacter</taxon>
    </lineage>
</organism>
<name>A0A0U2SJU2_9EURY</name>
<evidence type="ECO:0000313" key="10">
    <source>
        <dbReference type="Proteomes" id="UP000067738"/>
    </source>
</evidence>
<dbReference type="NCBIfam" id="NF033200">
    <property type="entry name" value="F430_CfbC"/>
    <property type="match status" value="1"/>
</dbReference>
<keyword evidence="4 8" id="KW-0547">Nucleotide-binding</keyword>
<keyword evidence="8" id="KW-0004">4Fe-4S</keyword>
<dbReference type="InterPro" id="IPR000392">
    <property type="entry name" value="NifH/frxC"/>
</dbReference>
<dbReference type="GO" id="GO:0016491">
    <property type="term" value="F:oxidoreductase activity"/>
    <property type="evidence" value="ECO:0007669"/>
    <property type="project" value="UniProtKB-KW"/>
</dbReference>
<dbReference type="SUPFAM" id="SSF52540">
    <property type="entry name" value="P-loop containing nucleoside triphosphate hydrolases"/>
    <property type="match status" value="1"/>
</dbReference>
<evidence type="ECO:0000256" key="7">
    <source>
        <dbReference type="ARBA" id="ARBA00023014"/>
    </source>
</evidence>
<dbReference type="PROSITE" id="PS00692">
    <property type="entry name" value="NIFH_FRXC_2"/>
    <property type="match status" value="1"/>
</dbReference>
<keyword evidence="7 8" id="KW-0411">Iron-sulfur</keyword>
<dbReference type="InterPro" id="IPR027417">
    <property type="entry name" value="P-loop_NTPase"/>
</dbReference>